<dbReference type="Gene3D" id="3.90.470.20">
    <property type="entry name" value="4'-phosphopantetheinyl transferase domain"/>
    <property type="match status" value="1"/>
</dbReference>
<dbReference type="GO" id="GO:0000287">
    <property type="term" value="F:magnesium ion binding"/>
    <property type="evidence" value="ECO:0007669"/>
    <property type="project" value="InterPro"/>
</dbReference>
<evidence type="ECO:0000256" key="2">
    <source>
        <dbReference type="SAM" id="MobiDB-lite"/>
    </source>
</evidence>
<feature type="domain" description="4'-phosphopantetheinyl transferase" evidence="3">
    <location>
        <begin position="12"/>
        <end position="122"/>
    </location>
</feature>
<dbReference type="VEuPathDB" id="FungiDB:AAP_01003"/>
<dbReference type="OrthoDB" id="4206502at2759"/>
<evidence type="ECO:0000313" key="5">
    <source>
        <dbReference type="Proteomes" id="UP000242877"/>
    </source>
</evidence>
<dbReference type="InterPro" id="IPR008278">
    <property type="entry name" value="4-PPantetheinyl_Trfase_dom"/>
</dbReference>
<keyword evidence="5" id="KW-1185">Reference proteome</keyword>
<feature type="region of interest" description="Disordered" evidence="2">
    <location>
        <begin position="56"/>
        <end position="76"/>
    </location>
</feature>
<dbReference type="AlphaFoldDB" id="A0A166PEG0"/>
<dbReference type="EMBL" id="AZGZ01000003">
    <property type="protein sequence ID" value="KZZ96230.1"/>
    <property type="molecule type" value="Genomic_DNA"/>
</dbReference>
<reference evidence="4 5" key="1">
    <citation type="journal article" date="2016" name="Genome Biol. Evol.">
        <title>Divergent and convergent evolution of fungal pathogenicity.</title>
        <authorList>
            <person name="Shang Y."/>
            <person name="Xiao G."/>
            <person name="Zheng P."/>
            <person name="Cen K."/>
            <person name="Zhan S."/>
            <person name="Wang C."/>
        </authorList>
    </citation>
    <scope>NUCLEOTIDE SEQUENCE [LARGE SCALE GENOMIC DNA]</scope>
    <source>
        <strain evidence="4 5">ARSEF 7405</strain>
    </source>
</reference>
<name>A0A166PEG0_9EURO</name>
<dbReference type="Pfam" id="PF01648">
    <property type="entry name" value="ACPS"/>
    <property type="match status" value="1"/>
</dbReference>
<accession>A0A166PEG0</accession>
<comment type="caution">
    <text evidence="4">The sequence shown here is derived from an EMBL/GenBank/DDBJ whole genome shotgun (WGS) entry which is preliminary data.</text>
</comment>
<evidence type="ECO:0000256" key="1">
    <source>
        <dbReference type="ARBA" id="ARBA00022679"/>
    </source>
</evidence>
<evidence type="ECO:0000313" key="4">
    <source>
        <dbReference type="EMBL" id="KZZ96230.1"/>
    </source>
</evidence>
<dbReference type="InterPro" id="IPR037143">
    <property type="entry name" value="4-PPantetheinyl_Trfase_dom_sf"/>
</dbReference>
<dbReference type="Proteomes" id="UP000242877">
    <property type="component" value="Unassembled WGS sequence"/>
</dbReference>
<keyword evidence="1 4" id="KW-0808">Transferase</keyword>
<sequence>MKVLRFPVPFNVGSDIVHLPRISRVLAGKYANRFVQRILRDEETADFRKRFHLTKSISGGSNPANGQQQDKRIIGDNFKTPGDLELTMTRWLAGRFAAKEAARKAAPLGAGSLSWKDILVRVEEQPSLDAGAASKVRGSRRPEVLYLRGYSDQAVKNAGEDAIARAGKLTISHDGEYVVATVLAPVEDDG</sequence>
<feature type="compositionally biased region" description="Polar residues" evidence="2">
    <location>
        <begin position="56"/>
        <end position="68"/>
    </location>
</feature>
<evidence type="ECO:0000259" key="3">
    <source>
        <dbReference type="Pfam" id="PF01648"/>
    </source>
</evidence>
<protein>
    <submittedName>
        <fullName evidence="4">4'-phosphopantetheinyl transferase</fullName>
    </submittedName>
</protein>
<dbReference type="SUPFAM" id="SSF56214">
    <property type="entry name" value="4'-phosphopantetheinyl transferase"/>
    <property type="match status" value="1"/>
</dbReference>
<organism evidence="4 5">
    <name type="scientific">Ascosphaera apis ARSEF 7405</name>
    <dbReference type="NCBI Taxonomy" id="392613"/>
    <lineage>
        <taxon>Eukaryota</taxon>
        <taxon>Fungi</taxon>
        <taxon>Dikarya</taxon>
        <taxon>Ascomycota</taxon>
        <taxon>Pezizomycotina</taxon>
        <taxon>Eurotiomycetes</taxon>
        <taxon>Eurotiomycetidae</taxon>
        <taxon>Onygenales</taxon>
        <taxon>Ascosphaeraceae</taxon>
        <taxon>Ascosphaera</taxon>
    </lineage>
</organism>
<gene>
    <name evidence="4" type="ORF">AAP_01003</name>
</gene>
<proteinExistence type="predicted"/>
<dbReference type="GO" id="GO:0008897">
    <property type="term" value="F:holo-[acyl-carrier-protein] synthase activity"/>
    <property type="evidence" value="ECO:0007669"/>
    <property type="project" value="InterPro"/>
</dbReference>